<feature type="transmembrane region" description="Helical" evidence="8">
    <location>
        <begin position="262"/>
        <end position="280"/>
    </location>
</feature>
<keyword evidence="8" id="KW-1133">Transmembrane helix</keyword>
<dbReference type="Gene3D" id="3.30.450.40">
    <property type="match status" value="1"/>
</dbReference>
<keyword evidence="7" id="KW-0175">Coiled coil</keyword>
<feature type="transmembrane region" description="Helical" evidence="8">
    <location>
        <begin position="132"/>
        <end position="153"/>
    </location>
</feature>
<accession>A0A101HHC5</accession>
<dbReference type="SMART" id="SM00387">
    <property type="entry name" value="HATPase_c"/>
    <property type="match status" value="1"/>
</dbReference>
<evidence type="ECO:0000256" key="7">
    <source>
        <dbReference type="SAM" id="Coils"/>
    </source>
</evidence>
<protein>
    <recommendedName>
        <fullName evidence="2">histidine kinase</fullName>
        <ecNumber evidence="2">2.7.13.3</ecNumber>
    </recommendedName>
</protein>
<feature type="transmembrane region" description="Helical" evidence="8">
    <location>
        <begin position="165"/>
        <end position="189"/>
    </location>
</feature>
<sequence>MLDFALLGIEFLVLLYLIFSLLNKKEDHLKSLLVFNISILVWVLSILAITFIQDITISVWFARLTFSSTAIAVLSYSSFFIKYTKYTKKLIPRVLNSIGVIMAILAQTPLIVKSMKLVEGTNYPSVVFGNFALLYILYVVFSVIFLIFLIIKLRKKSMGLEYLQISYISVGMVIAGVLAVFTNVILPIITGSSSSAFWGPVAVGIFGTITTYTITQHRLFGLKYLLERFLYHLLIITPPYLIALLVLYYYPRLNLGMSTLSRFFVILFITVTTIGIFTTFKNYMDKKFSPGLGSADGDIEEIRENFLRTISTELNLDKLGILTLKAIDKIFDLKKSGVIIFNADNASIIYKKLYEFGEQPLDNQNLLQVIYYWDNLGHSTTITKDELSNQKNLSQQQKRILHFMEKDDIEVVLPLNRKVHLNGVVVLGGKNSRNPFTVEDIKYLEALIINSSVAFSRSILYSQVEELNASLQQKVDLQTQELKRKVKQLEEARRKEADMIDIMGHELRTPMSIVKLNTDLLSNFTENITKRKEDFNKYVKRIKDAVDTEIKLINTLLSSAKLEGNKIDLNPEEVDIIEQIKMSVDAYEGRAEKKGLVLRTEFEPNTPSVYGDHARIVEILNNLIDNAVKYTEKGSVLVKTETEGDFVRTSVIDTGQGMGEEDIERLGTKFFRTSNYINSHESDDINIVRPGGTGLGLYVTFNLVRQMGGEIEVDSELGKGSNFSFTLPQYNGQKSDKIYDTNDMFERLGLKKENQTTEKIQQ</sequence>
<feature type="transmembrane region" description="Helical" evidence="8">
    <location>
        <begin position="229"/>
        <end position="250"/>
    </location>
</feature>
<reference evidence="11" key="1">
    <citation type="journal article" date="2015" name="MBio">
        <title>Genome-Resolved Metagenomic Analysis Reveals Roles for Candidate Phyla and Other Microbial Community Members in Biogeochemical Transformations in Oil Reservoirs.</title>
        <authorList>
            <person name="Hu P."/>
            <person name="Tom L."/>
            <person name="Singh A."/>
            <person name="Thomas B.C."/>
            <person name="Baker B.J."/>
            <person name="Piceno Y.M."/>
            <person name="Andersen G.L."/>
            <person name="Banfield J.F."/>
        </authorList>
    </citation>
    <scope>NUCLEOTIDE SEQUENCE [LARGE SCALE GENOMIC DNA]</scope>
</reference>
<dbReference type="SUPFAM" id="SSF55781">
    <property type="entry name" value="GAF domain-like"/>
    <property type="match status" value="1"/>
</dbReference>
<evidence type="ECO:0000256" key="1">
    <source>
        <dbReference type="ARBA" id="ARBA00000085"/>
    </source>
</evidence>
<keyword evidence="3" id="KW-0597">Phosphoprotein</keyword>
<dbReference type="GO" id="GO:0000155">
    <property type="term" value="F:phosphorelay sensor kinase activity"/>
    <property type="evidence" value="ECO:0007669"/>
    <property type="project" value="InterPro"/>
</dbReference>
<comment type="caution">
    <text evidence="10">The sequence shown here is derived from an EMBL/GenBank/DDBJ whole genome shotgun (WGS) entry which is preliminary data.</text>
</comment>
<dbReference type="EC" id="2.7.13.3" evidence="2"/>
<dbReference type="Gene3D" id="3.30.565.10">
    <property type="entry name" value="Histidine kinase-like ATPase, C-terminal domain"/>
    <property type="match status" value="1"/>
</dbReference>
<feature type="transmembrane region" description="Helical" evidence="8">
    <location>
        <begin position="59"/>
        <end position="81"/>
    </location>
</feature>
<comment type="catalytic activity">
    <reaction evidence="1">
        <text>ATP + protein L-histidine = ADP + protein N-phospho-L-histidine.</text>
        <dbReference type="EC" id="2.7.13.3"/>
    </reaction>
</comment>
<evidence type="ECO:0000256" key="3">
    <source>
        <dbReference type="ARBA" id="ARBA00022553"/>
    </source>
</evidence>
<keyword evidence="8" id="KW-0812">Transmembrane</keyword>
<feature type="transmembrane region" description="Helical" evidence="8">
    <location>
        <begin position="93"/>
        <end position="112"/>
    </location>
</feature>
<dbReference type="InterPro" id="IPR050736">
    <property type="entry name" value="Sensor_HK_Regulatory"/>
</dbReference>
<dbReference type="SMART" id="SM00388">
    <property type="entry name" value="HisKA"/>
    <property type="match status" value="1"/>
</dbReference>
<feature type="domain" description="Histidine kinase" evidence="9">
    <location>
        <begin position="502"/>
        <end position="731"/>
    </location>
</feature>
<dbReference type="PANTHER" id="PTHR43711:SF26">
    <property type="entry name" value="SENSOR HISTIDINE KINASE RCSC"/>
    <property type="match status" value="1"/>
</dbReference>
<evidence type="ECO:0000256" key="8">
    <source>
        <dbReference type="SAM" id="Phobius"/>
    </source>
</evidence>
<dbReference type="InterPro" id="IPR029016">
    <property type="entry name" value="GAF-like_dom_sf"/>
</dbReference>
<feature type="coiled-coil region" evidence="7">
    <location>
        <begin position="461"/>
        <end position="499"/>
    </location>
</feature>
<evidence type="ECO:0000256" key="2">
    <source>
        <dbReference type="ARBA" id="ARBA00012438"/>
    </source>
</evidence>
<dbReference type="InterPro" id="IPR036890">
    <property type="entry name" value="HATPase_C_sf"/>
</dbReference>
<evidence type="ECO:0000313" key="11">
    <source>
        <dbReference type="Proteomes" id="UP000053904"/>
    </source>
</evidence>
<keyword evidence="8" id="KW-0472">Membrane</keyword>
<evidence type="ECO:0000256" key="5">
    <source>
        <dbReference type="ARBA" id="ARBA00022777"/>
    </source>
</evidence>
<feature type="transmembrane region" description="Helical" evidence="8">
    <location>
        <begin position="34"/>
        <end position="53"/>
    </location>
</feature>
<dbReference type="CDD" id="cd00082">
    <property type="entry name" value="HisKA"/>
    <property type="match status" value="1"/>
</dbReference>
<dbReference type="SUPFAM" id="SSF55874">
    <property type="entry name" value="ATPase domain of HSP90 chaperone/DNA topoisomerase II/histidine kinase"/>
    <property type="match status" value="1"/>
</dbReference>
<keyword evidence="4" id="KW-0808">Transferase</keyword>
<dbReference type="Pfam" id="PF02518">
    <property type="entry name" value="HATPase_c"/>
    <property type="match status" value="1"/>
</dbReference>
<dbReference type="Pfam" id="PF00512">
    <property type="entry name" value="HisKA"/>
    <property type="match status" value="1"/>
</dbReference>
<dbReference type="InterPro" id="IPR003594">
    <property type="entry name" value="HATPase_dom"/>
</dbReference>
<proteinExistence type="predicted"/>
<evidence type="ECO:0000259" key="9">
    <source>
        <dbReference type="PROSITE" id="PS50109"/>
    </source>
</evidence>
<dbReference type="PATRIC" id="fig|1641389.3.peg.811"/>
<feature type="transmembrane region" description="Helical" evidence="8">
    <location>
        <begin position="6"/>
        <end position="22"/>
    </location>
</feature>
<dbReference type="AlphaFoldDB" id="A0A101HHC5"/>
<dbReference type="InterPro" id="IPR003661">
    <property type="entry name" value="HisK_dim/P_dom"/>
</dbReference>
<dbReference type="InterPro" id="IPR004358">
    <property type="entry name" value="Sig_transdc_His_kin-like_C"/>
</dbReference>
<keyword evidence="5 10" id="KW-0418">Kinase</keyword>
<keyword evidence="6" id="KW-0902">Two-component regulatory system</keyword>
<gene>
    <name evidence="10" type="ORF">XD93_0682</name>
</gene>
<dbReference type="InterPro" id="IPR005467">
    <property type="entry name" value="His_kinase_dom"/>
</dbReference>
<dbReference type="PROSITE" id="PS50109">
    <property type="entry name" value="HIS_KIN"/>
    <property type="match status" value="1"/>
</dbReference>
<dbReference type="PRINTS" id="PR00344">
    <property type="entry name" value="BCTRLSENSOR"/>
</dbReference>
<name>A0A101HHC5_9BACT</name>
<evidence type="ECO:0000313" key="10">
    <source>
        <dbReference type="EMBL" id="KUK76865.1"/>
    </source>
</evidence>
<dbReference type="EMBL" id="LGGO01000093">
    <property type="protein sequence ID" value="KUK76865.1"/>
    <property type="molecule type" value="Genomic_DNA"/>
</dbReference>
<dbReference type="SUPFAM" id="SSF47384">
    <property type="entry name" value="Homodimeric domain of signal transducing histidine kinase"/>
    <property type="match status" value="1"/>
</dbReference>
<evidence type="ECO:0000256" key="4">
    <source>
        <dbReference type="ARBA" id="ARBA00022679"/>
    </source>
</evidence>
<dbReference type="PANTHER" id="PTHR43711">
    <property type="entry name" value="TWO-COMPONENT HISTIDINE KINASE"/>
    <property type="match status" value="1"/>
</dbReference>
<dbReference type="InterPro" id="IPR036097">
    <property type="entry name" value="HisK_dim/P_sf"/>
</dbReference>
<organism evidence="10 11">
    <name type="scientific">candidate division WS6 bacterium 34_10</name>
    <dbReference type="NCBI Taxonomy" id="1641389"/>
    <lineage>
        <taxon>Bacteria</taxon>
        <taxon>Candidatus Dojkabacteria</taxon>
    </lineage>
</organism>
<evidence type="ECO:0000256" key="6">
    <source>
        <dbReference type="ARBA" id="ARBA00023012"/>
    </source>
</evidence>
<dbReference type="Proteomes" id="UP000053904">
    <property type="component" value="Unassembled WGS sequence"/>
</dbReference>
<dbReference type="Gene3D" id="1.10.287.130">
    <property type="match status" value="1"/>
</dbReference>